<dbReference type="EMBL" id="JWZT01005011">
    <property type="protein sequence ID" value="KII62312.1"/>
    <property type="molecule type" value="Genomic_DNA"/>
</dbReference>
<accession>A0A0C2IZS2</accession>
<sequence length="116" mass="13258">MSDEISKIVIGCLKTSFSSTDPPEVTGTKFSSFCPSEETWESYSSRFANFCKARCIRDHQVSLVYLTIQTKEIYTMIKVVASQLSTPKEPDSLSFHEIGEIMKENFDAKNFIIRER</sequence>
<dbReference type="Proteomes" id="UP000031668">
    <property type="component" value="Unassembled WGS sequence"/>
</dbReference>
<proteinExistence type="predicted"/>
<protein>
    <submittedName>
        <fullName evidence="1">Uncharacterized protein</fullName>
    </submittedName>
</protein>
<evidence type="ECO:0000313" key="2">
    <source>
        <dbReference type="Proteomes" id="UP000031668"/>
    </source>
</evidence>
<comment type="caution">
    <text evidence="1">The sequence shown here is derived from an EMBL/GenBank/DDBJ whole genome shotgun (WGS) entry which is preliminary data.</text>
</comment>
<organism evidence="1 2">
    <name type="scientific">Thelohanellus kitauei</name>
    <name type="common">Myxosporean</name>
    <dbReference type="NCBI Taxonomy" id="669202"/>
    <lineage>
        <taxon>Eukaryota</taxon>
        <taxon>Metazoa</taxon>
        <taxon>Cnidaria</taxon>
        <taxon>Myxozoa</taxon>
        <taxon>Myxosporea</taxon>
        <taxon>Bivalvulida</taxon>
        <taxon>Platysporina</taxon>
        <taxon>Myxobolidae</taxon>
        <taxon>Thelohanellus</taxon>
    </lineage>
</organism>
<dbReference type="AlphaFoldDB" id="A0A0C2IZS2"/>
<keyword evidence="2" id="KW-1185">Reference proteome</keyword>
<dbReference type="OrthoDB" id="6772952at2759"/>
<reference evidence="1 2" key="1">
    <citation type="journal article" date="2014" name="Genome Biol. Evol.">
        <title>The genome of the myxosporean Thelohanellus kitauei shows adaptations to nutrient acquisition within its fish host.</title>
        <authorList>
            <person name="Yang Y."/>
            <person name="Xiong J."/>
            <person name="Zhou Z."/>
            <person name="Huo F."/>
            <person name="Miao W."/>
            <person name="Ran C."/>
            <person name="Liu Y."/>
            <person name="Zhang J."/>
            <person name="Feng J."/>
            <person name="Wang M."/>
            <person name="Wang M."/>
            <person name="Wang L."/>
            <person name="Yao B."/>
        </authorList>
    </citation>
    <scope>NUCLEOTIDE SEQUENCE [LARGE SCALE GENOMIC DNA]</scope>
    <source>
        <strain evidence="1">Wuqing</strain>
    </source>
</reference>
<name>A0A0C2IZS2_THEKT</name>
<evidence type="ECO:0000313" key="1">
    <source>
        <dbReference type="EMBL" id="KII62312.1"/>
    </source>
</evidence>
<dbReference type="OMA" id="ANFCKAR"/>
<gene>
    <name evidence="1" type="ORF">RF11_05410</name>
</gene>